<dbReference type="InterPro" id="IPR027417">
    <property type="entry name" value="P-loop_NTPase"/>
</dbReference>
<evidence type="ECO:0000256" key="6">
    <source>
        <dbReference type="SAM" id="MobiDB-lite"/>
    </source>
</evidence>
<feature type="compositionally biased region" description="Low complexity" evidence="6">
    <location>
        <begin position="637"/>
        <end position="658"/>
    </location>
</feature>
<dbReference type="SUPFAM" id="SSF52540">
    <property type="entry name" value="P-loop containing nucleoside triphosphate hydrolases"/>
    <property type="match status" value="1"/>
</dbReference>
<dbReference type="InterPro" id="IPR019476">
    <property type="entry name" value="T4SS_TraD_DNA-bd"/>
</dbReference>
<name>A0AAX3JAD3_9GAMM</name>
<keyword evidence="4 7" id="KW-1133">Transmembrane helix</keyword>
<feature type="domain" description="Type IV secretion system coupling protein TraD DNA-binding" evidence="8">
    <location>
        <begin position="180"/>
        <end position="571"/>
    </location>
</feature>
<dbReference type="AlphaFoldDB" id="A0AAX3JAD3"/>
<organism evidence="9 10">
    <name type="scientific">Pantoea brenneri</name>
    <dbReference type="NCBI Taxonomy" id="472694"/>
    <lineage>
        <taxon>Bacteria</taxon>
        <taxon>Pseudomonadati</taxon>
        <taxon>Pseudomonadota</taxon>
        <taxon>Gammaproteobacteria</taxon>
        <taxon>Enterobacterales</taxon>
        <taxon>Erwiniaceae</taxon>
        <taxon>Pantoea</taxon>
    </lineage>
</organism>
<dbReference type="CDD" id="cd01127">
    <property type="entry name" value="TrwB_TraG_TraD_VirD4"/>
    <property type="match status" value="1"/>
</dbReference>
<dbReference type="RefSeq" id="WP_052259273.1">
    <property type="nucleotide sequence ID" value="NZ_LR733469.1"/>
</dbReference>
<feature type="region of interest" description="Disordered" evidence="6">
    <location>
        <begin position="623"/>
        <end position="724"/>
    </location>
</feature>
<dbReference type="NCBIfam" id="TIGR02759">
    <property type="entry name" value="TraD_Ftype"/>
    <property type="match status" value="1"/>
</dbReference>
<dbReference type="Gene3D" id="3.40.50.300">
    <property type="entry name" value="P-loop containing nucleotide triphosphate hydrolases"/>
    <property type="match status" value="2"/>
</dbReference>
<keyword evidence="5 7" id="KW-0472">Membrane</keyword>
<evidence type="ECO:0000313" key="10">
    <source>
        <dbReference type="Proteomes" id="UP000433737"/>
    </source>
</evidence>
<feature type="compositionally biased region" description="Pro residues" evidence="6">
    <location>
        <begin position="676"/>
        <end position="700"/>
    </location>
</feature>
<dbReference type="InterPro" id="IPR051539">
    <property type="entry name" value="T4SS-coupling_protein"/>
</dbReference>
<comment type="subcellular location">
    <subcellularLocation>
        <location evidence="1">Cell membrane</location>
        <topology evidence="1">Multi-pass membrane protein</topology>
    </subcellularLocation>
</comment>
<proteinExistence type="predicted"/>
<keyword evidence="3 7" id="KW-0812">Transmembrane</keyword>
<reference evidence="9 10" key="1">
    <citation type="submission" date="2019-10" db="EMBL/GenBank/DDBJ databases">
        <authorList>
            <person name="Karimi E."/>
        </authorList>
    </citation>
    <scope>NUCLEOTIDE SEQUENCE [LARGE SCALE GENOMIC DNA]</scope>
    <source>
        <strain evidence="9">Pantoea sp. 111</strain>
    </source>
</reference>
<evidence type="ECO:0000256" key="2">
    <source>
        <dbReference type="ARBA" id="ARBA00022475"/>
    </source>
</evidence>
<evidence type="ECO:0000256" key="3">
    <source>
        <dbReference type="ARBA" id="ARBA00022692"/>
    </source>
</evidence>
<feature type="transmembrane region" description="Helical" evidence="7">
    <location>
        <begin position="121"/>
        <end position="142"/>
    </location>
</feature>
<evidence type="ECO:0000313" key="9">
    <source>
        <dbReference type="EMBL" id="VXC38753.1"/>
    </source>
</evidence>
<feature type="transmembrane region" description="Helical" evidence="7">
    <location>
        <begin position="21"/>
        <end position="47"/>
    </location>
</feature>
<protein>
    <submittedName>
        <fullName evidence="9">Coupling protein TraD</fullName>
    </submittedName>
</protein>
<sequence length="724" mass="80408">MSLNARDFTQGGQVMKYMIGMFVQIMNIASYWVVLFSALVFFSWMLLRLTMQEFIHGSAYWLVKWFVMPLSKFSGGNSKSGWTFHFQRPDGEVVAFKHTAQQVMNDPYFVQMGESVKDAAFYGWGIATFCFVASILAITWFLGNKGAKQRESELTGGRILATSPAVVNRLLKKAGVMSPLSICGLHIVKDSEMQNFGFHGTVGSGKSTALNDLLRQLRERGDRVILYDKGNNFIPTFFRQDKDKILNPFDVRCPFWDLWEECRTVGDFENFATSLLPDSSGSSDPFWVLSARSLFVATARRMAREKNRSIGELLKKLMSISLADLRQFLEGTDAANLVDGSIEKTAMTIRTILTTYVRSLRYLQGLDEQGRRPFNIRDWLHTEDASGDNPWIFISSDGQNHNALKPLLSAWLYMTMSGILGLKADRNRRIWIFLDELPSLHKLPILPEFCAEGRKFGGCTVAGLQNFPQLEETYGTNSAKSIWDLLNTRVFYRAPSGSIADWVQKEIGEQRHKKFKDQYSYGIDIIRDGVQFSKDEINEFLVSYSDVQSLNDLECYITLPGEWPVVRMKLPWKPYREIAEGRIPRDVEDVFDPDIEATLAGEASDNQAGQIVGRLFGDATEAETPADEQNAGNAGDTAGAENTAASAAGATAPVETASGSSAQSAPDEAGGRVTALPPPANPAVPAAPAPAPAAAPPPTQPAAENSLQQVDIVKHRDFDPDDRF</sequence>
<evidence type="ECO:0000256" key="1">
    <source>
        <dbReference type="ARBA" id="ARBA00004651"/>
    </source>
</evidence>
<dbReference type="InterPro" id="IPR014128">
    <property type="entry name" value="T4SS_TraD"/>
</dbReference>
<gene>
    <name evidence="9" type="primary">traD</name>
    <name evidence="9" type="ORF">PANT111_40121</name>
</gene>
<feature type="compositionally biased region" description="Basic and acidic residues" evidence="6">
    <location>
        <begin position="712"/>
        <end position="724"/>
    </location>
</feature>
<dbReference type="PANTHER" id="PTHR37937">
    <property type="entry name" value="CONJUGATIVE TRANSFER: DNA TRANSPORT"/>
    <property type="match status" value="1"/>
</dbReference>
<evidence type="ECO:0000256" key="5">
    <source>
        <dbReference type="ARBA" id="ARBA00023136"/>
    </source>
</evidence>
<accession>A0AAX3JAD3</accession>
<evidence type="ECO:0000256" key="4">
    <source>
        <dbReference type="ARBA" id="ARBA00022989"/>
    </source>
</evidence>
<evidence type="ECO:0000259" key="8">
    <source>
        <dbReference type="Pfam" id="PF10412"/>
    </source>
</evidence>
<dbReference type="PANTHER" id="PTHR37937:SF1">
    <property type="entry name" value="CONJUGATIVE TRANSFER: DNA TRANSPORT"/>
    <property type="match status" value="1"/>
</dbReference>
<dbReference type="Proteomes" id="UP000433737">
    <property type="component" value="Unassembled WGS sequence"/>
</dbReference>
<dbReference type="EMBL" id="CABWMH010000034">
    <property type="protein sequence ID" value="VXC38753.1"/>
    <property type="molecule type" value="Genomic_DNA"/>
</dbReference>
<comment type="caution">
    <text evidence="9">The sequence shown here is derived from an EMBL/GenBank/DDBJ whole genome shotgun (WGS) entry which is preliminary data.</text>
</comment>
<dbReference type="Pfam" id="PF10412">
    <property type="entry name" value="TrwB_AAD_bind"/>
    <property type="match status" value="1"/>
</dbReference>
<evidence type="ECO:0000256" key="7">
    <source>
        <dbReference type="SAM" id="Phobius"/>
    </source>
</evidence>
<keyword evidence="2" id="KW-1003">Cell membrane</keyword>
<dbReference type="GO" id="GO:0005886">
    <property type="term" value="C:plasma membrane"/>
    <property type="evidence" value="ECO:0007669"/>
    <property type="project" value="UniProtKB-SubCell"/>
</dbReference>